<sequence>MTRRLGATAALLALMASSGFAQTASTDPATDEPAAASQAEDVATTDATPATEGTCTDAAATAEPATAPVPSPDGTVAGNSGWTGGTGGSLIGTNPQGAVSRSKTWHAPTARGLDLKGVPEPTQASLDAGASPVAPDC</sequence>
<dbReference type="RefSeq" id="WP_255330398.1">
    <property type="nucleotide sequence ID" value="NZ_JAKZEU010000004.1"/>
</dbReference>
<feature type="compositionally biased region" description="Gly residues" evidence="1">
    <location>
        <begin position="81"/>
        <end position="90"/>
    </location>
</feature>
<name>A0ABT1MSV4_9RHOB</name>
<keyword evidence="2" id="KW-0732">Signal</keyword>
<evidence type="ECO:0000256" key="1">
    <source>
        <dbReference type="SAM" id="MobiDB-lite"/>
    </source>
</evidence>
<dbReference type="EMBL" id="JAKZEU010000004">
    <property type="protein sequence ID" value="MCQ0971400.1"/>
    <property type="molecule type" value="Genomic_DNA"/>
</dbReference>
<proteinExistence type="predicted"/>
<comment type="caution">
    <text evidence="3">The sequence shown here is derived from an EMBL/GenBank/DDBJ whole genome shotgun (WGS) entry which is preliminary data.</text>
</comment>
<feature type="compositionally biased region" description="Low complexity" evidence="1">
    <location>
        <begin position="54"/>
        <end position="68"/>
    </location>
</feature>
<gene>
    <name evidence="3" type="ORF">MLD63_13310</name>
</gene>
<accession>A0ABT1MSV4</accession>
<feature type="region of interest" description="Disordered" evidence="1">
    <location>
        <begin position="21"/>
        <end position="137"/>
    </location>
</feature>
<feature type="signal peptide" evidence="2">
    <location>
        <begin position="1"/>
        <end position="21"/>
    </location>
</feature>
<evidence type="ECO:0000256" key="2">
    <source>
        <dbReference type="SAM" id="SignalP"/>
    </source>
</evidence>
<feature type="chain" id="PRO_5047529420" evidence="2">
    <location>
        <begin position="22"/>
        <end position="137"/>
    </location>
</feature>
<dbReference type="Proteomes" id="UP001203945">
    <property type="component" value="Unassembled WGS sequence"/>
</dbReference>
<evidence type="ECO:0000313" key="3">
    <source>
        <dbReference type="EMBL" id="MCQ0971400.1"/>
    </source>
</evidence>
<evidence type="ECO:0000313" key="4">
    <source>
        <dbReference type="Proteomes" id="UP001203945"/>
    </source>
</evidence>
<reference evidence="3 4" key="1">
    <citation type="submission" date="2022-03" db="EMBL/GenBank/DDBJ databases">
        <authorList>
            <person name="He Y."/>
        </authorList>
    </citation>
    <scope>NUCLEOTIDE SEQUENCE [LARGE SCALE GENOMIC DNA]</scope>
    <source>
        <strain evidence="3 4">TK19116</strain>
    </source>
</reference>
<protein>
    <submittedName>
        <fullName evidence="3">Uncharacterized protein</fullName>
    </submittedName>
</protein>
<organism evidence="3 4">
    <name type="scientific">Paracoccus albicereus</name>
    <dbReference type="NCBI Taxonomy" id="2922394"/>
    <lineage>
        <taxon>Bacteria</taxon>
        <taxon>Pseudomonadati</taxon>
        <taxon>Pseudomonadota</taxon>
        <taxon>Alphaproteobacteria</taxon>
        <taxon>Rhodobacterales</taxon>
        <taxon>Paracoccaceae</taxon>
        <taxon>Paracoccus</taxon>
    </lineage>
</organism>
<keyword evidence="4" id="KW-1185">Reference proteome</keyword>